<organism evidence="9 10">
    <name type="scientific">Candidatus Blochmannia vicinus</name>
    <name type="common">nom. nud.</name>
    <dbReference type="NCBI Taxonomy" id="251540"/>
    <lineage>
        <taxon>Bacteria</taxon>
        <taxon>Pseudomonadati</taxon>
        <taxon>Pseudomonadota</taxon>
        <taxon>Gammaproteobacteria</taxon>
        <taxon>Enterobacterales</taxon>
        <taxon>Enterobacteriaceae</taxon>
        <taxon>ant endosymbionts</taxon>
        <taxon>Candidatus Blochmanniella</taxon>
    </lineage>
</organism>
<keyword evidence="8" id="KW-0997">Cell inner membrane</keyword>
<comment type="similarity">
    <text evidence="8">Belongs to the FtsB family.</text>
</comment>
<evidence type="ECO:0000256" key="2">
    <source>
        <dbReference type="ARBA" id="ARBA00022618"/>
    </source>
</evidence>
<keyword evidence="2 8" id="KW-0132">Cell division</keyword>
<keyword evidence="5" id="KW-0175">Coiled coil</keyword>
<dbReference type="Pfam" id="PF04977">
    <property type="entry name" value="DivIC"/>
    <property type="match status" value="1"/>
</dbReference>
<dbReference type="HAMAP" id="MF_00599">
    <property type="entry name" value="FtsB"/>
    <property type="match status" value="1"/>
</dbReference>
<reference evidence="9" key="1">
    <citation type="submission" date="2022-05" db="EMBL/GenBank/DDBJ databases">
        <title>Impact of host demography and evolutionary history on endosymbiont molecular evolution: a test in carpenter ants (Genus Camponotus) and their Blochmannia endosymbionts.</title>
        <authorList>
            <person name="Manthey J.D."/>
            <person name="Giron J.C."/>
            <person name="Hruska J.P."/>
        </authorList>
    </citation>
    <scope>NUCLEOTIDE SEQUENCE</scope>
    <source>
        <strain evidence="9">C-039</strain>
    </source>
</reference>
<feature type="topological domain" description="Cytoplasmic" evidence="8">
    <location>
        <begin position="1"/>
        <end position="3"/>
    </location>
</feature>
<dbReference type="Proteomes" id="UP001056209">
    <property type="component" value="Chromosome"/>
</dbReference>
<keyword evidence="6 8" id="KW-0472">Membrane</keyword>
<dbReference type="InterPro" id="IPR023081">
    <property type="entry name" value="Cell_div_FtsB"/>
</dbReference>
<evidence type="ECO:0000256" key="6">
    <source>
        <dbReference type="ARBA" id="ARBA00023136"/>
    </source>
</evidence>
<name>A0A9Q8TVR1_9ENTR</name>
<dbReference type="GO" id="GO:0043093">
    <property type="term" value="P:FtsZ-dependent cytokinesis"/>
    <property type="evidence" value="ECO:0007669"/>
    <property type="project" value="UniProtKB-UniRule"/>
</dbReference>
<keyword evidence="4 8" id="KW-1133">Transmembrane helix</keyword>
<dbReference type="GO" id="GO:0032153">
    <property type="term" value="C:cell division site"/>
    <property type="evidence" value="ECO:0007669"/>
    <property type="project" value="UniProtKB-UniRule"/>
</dbReference>
<evidence type="ECO:0000256" key="5">
    <source>
        <dbReference type="ARBA" id="ARBA00023054"/>
    </source>
</evidence>
<keyword evidence="3 8" id="KW-0812">Transmembrane</keyword>
<evidence type="ECO:0000256" key="4">
    <source>
        <dbReference type="ARBA" id="ARBA00022989"/>
    </source>
</evidence>
<accession>A0A9Q8TVR1</accession>
<evidence type="ECO:0000256" key="1">
    <source>
        <dbReference type="ARBA" id="ARBA00022475"/>
    </source>
</evidence>
<keyword evidence="1 8" id="KW-1003">Cell membrane</keyword>
<dbReference type="PANTHER" id="PTHR37485:SF1">
    <property type="entry name" value="CELL DIVISION PROTEIN FTSB"/>
    <property type="match status" value="1"/>
</dbReference>
<evidence type="ECO:0000256" key="7">
    <source>
        <dbReference type="ARBA" id="ARBA00023306"/>
    </source>
</evidence>
<comment type="subunit">
    <text evidence="8">Part of a complex composed of FtsB, FtsL and FtsQ.</text>
</comment>
<protein>
    <recommendedName>
        <fullName evidence="8">Cell division protein FtsB</fullName>
    </recommendedName>
</protein>
<dbReference type="EMBL" id="CP097753">
    <property type="protein sequence ID" value="URJ28014.1"/>
    <property type="molecule type" value="Genomic_DNA"/>
</dbReference>
<evidence type="ECO:0000256" key="3">
    <source>
        <dbReference type="ARBA" id="ARBA00022692"/>
    </source>
</evidence>
<comment type="subcellular location">
    <subcellularLocation>
        <location evidence="8">Cell inner membrane</location>
        <topology evidence="8">Single-pass type II membrane protein</topology>
    </subcellularLocation>
    <text evidence="8">Localizes to the division septum.</text>
</comment>
<dbReference type="RefSeq" id="WP_250236515.1">
    <property type="nucleotide sequence ID" value="NZ_CP097753.1"/>
</dbReference>
<proteinExistence type="inferred from homology"/>
<evidence type="ECO:0000313" key="9">
    <source>
        <dbReference type="EMBL" id="URJ28014.1"/>
    </source>
</evidence>
<dbReference type="GO" id="GO:0005886">
    <property type="term" value="C:plasma membrane"/>
    <property type="evidence" value="ECO:0007669"/>
    <property type="project" value="UniProtKB-SubCell"/>
</dbReference>
<dbReference type="InterPro" id="IPR007060">
    <property type="entry name" value="FtsL/DivIC"/>
</dbReference>
<keyword evidence="7 8" id="KW-0131">Cell cycle</keyword>
<feature type="topological domain" description="Periplasmic" evidence="8">
    <location>
        <begin position="22"/>
        <end position="91"/>
    </location>
</feature>
<dbReference type="AlphaFoldDB" id="A0A9Q8TVR1"/>
<comment type="function">
    <text evidence="8">Essential cell division protein. May link together the upstream cell division proteins, which are predominantly cytoplasmic, with the downstream cell division proteins, which are predominantly periplasmic.</text>
</comment>
<dbReference type="GO" id="GO:0030428">
    <property type="term" value="C:cell septum"/>
    <property type="evidence" value="ECO:0007669"/>
    <property type="project" value="TreeGrafter"/>
</dbReference>
<evidence type="ECO:0000256" key="8">
    <source>
        <dbReference type="HAMAP-Rule" id="MF_00599"/>
    </source>
</evidence>
<gene>
    <name evidence="8" type="primary">ftsB</name>
    <name evidence="9" type="ORF">M9393_02415</name>
</gene>
<dbReference type="PANTHER" id="PTHR37485">
    <property type="entry name" value="CELL DIVISION PROTEIN FTSB"/>
    <property type="match status" value="1"/>
</dbReference>
<sequence length="91" mass="10964">MNKLSYLLFTLLAWLQYSLWLGKNGIYDLINIHNTIKLYENTNDVTQMRLRNNQLLYEIYDLLHGDEAVEERSRYNLGMIKVDETFYQIKL</sequence>
<evidence type="ECO:0000313" key="10">
    <source>
        <dbReference type="Proteomes" id="UP001056209"/>
    </source>
</evidence>